<dbReference type="PANTHER" id="PTHR30093">
    <property type="entry name" value="GENERAL SECRETION PATHWAY PROTEIN G"/>
    <property type="match status" value="1"/>
</dbReference>
<dbReference type="EMBL" id="JACOSL010000011">
    <property type="protein sequence ID" value="MBI1755811.1"/>
    <property type="molecule type" value="Genomic_DNA"/>
</dbReference>
<evidence type="ECO:0000313" key="1">
    <source>
        <dbReference type="EMBL" id="MBI1755811.1"/>
    </source>
</evidence>
<organism evidence="1 2">
    <name type="scientific">Fimbriimonas ginsengisoli</name>
    <dbReference type="NCBI Taxonomy" id="1005039"/>
    <lineage>
        <taxon>Bacteria</taxon>
        <taxon>Bacillati</taxon>
        <taxon>Armatimonadota</taxon>
        <taxon>Fimbriimonadia</taxon>
        <taxon>Fimbriimonadales</taxon>
        <taxon>Fimbriimonadaceae</taxon>
        <taxon>Fimbriimonas</taxon>
    </lineage>
</organism>
<proteinExistence type="predicted"/>
<dbReference type="Proteomes" id="UP000727962">
    <property type="component" value="Unassembled WGS sequence"/>
</dbReference>
<evidence type="ECO:0000313" key="2">
    <source>
        <dbReference type="Proteomes" id="UP000727962"/>
    </source>
</evidence>
<reference evidence="1" key="1">
    <citation type="submission" date="2020-07" db="EMBL/GenBank/DDBJ databases">
        <title>Huge and variable diversity of episymbiotic CPR bacteria and DPANN archaea in groundwater ecosystems.</title>
        <authorList>
            <person name="He C.Y."/>
            <person name="Keren R."/>
            <person name="Whittaker M."/>
            <person name="Farag I.F."/>
            <person name="Doudna J."/>
            <person name="Cate J.H.D."/>
            <person name="Banfield J.F."/>
        </authorList>
    </citation>
    <scope>NUCLEOTIDE SEQUENCE</scope>
    <source>
        <strain evidence="1">NC_groundwater_17_Pr7_B-0.1um_64_12</strain>
    </source>
</reference>
<dbReference type="InterPro" id="IPR045584">
    <property type="entry name" value="Pilin-like"/>
</dbReference>
<sequence length="350" mass="38225">MFKRAFTLIELLVVVAIISILAAILFPVFSQAKEAAKKTVTLTNFKQMATGMLIYTGDNDDCFPLAWSPDTVKGVWRSVSGEGGTSSFVISLPAGWRGGTYAQSPRVDEDNVMWANSIFPYIKNYGIYEAAGMPRFRSGTPAIVTDYGAHEGAFKASSVTFNGMLHSYQLSAVARPSQHPMLWQGMFKRAYEGFARTNPELDCYDLATPCRFNSSGYPQQGAWTRFTPGYGYIWFGAIAPYGTAWIYGHGLHFIQDDSSARFQAVNAPLMSSSATGAITRLGQISTRHPFTRMDSDAGAAPGTPFYSGDCDAGLDGQPPADDGTTLNIAYDCFFRPDSEYSYTQATASDY</sequence>
<comment type="caution">
    <text evidence="1">The sequence shown here is derived from an EMBL/GenBank/DDBJ whole genome shotgun (WGS) entry which is preliminary data.</text>
</comment>
<dbReference type="Pfam" id="PF07963">
    <property type="entry name" value="N_methyl"/>
    <property type="match status" value="1"/>
</dbReference>
<accession>A0A931LU11</accession>
<dbReference type="AlphaFoldDB" id="A0A931LU11"/>
<dbReference type="Gene3D" id="3.30.700.10">
    <property type="entry name" value="Glycoprotein, Type 4 Pilin"/>
    <property type="match status" value="1"/>
</dbReference>
<dbReference type="InterPro" id="IPR012902">
    <property type="entry name" value="N_methyl_site"/>
</dbReference>
<dbReference type="NCBIfam" id="TIGR02532">
    <property type="entry name" value="IV_pilin_GFxxxE"/>
    <property type="match status" value="1"/>
</dbReference>
<name>A0A931LU11_FIMGI</name>
<protein>
    <submittedName>
        <fullName evidence="1">Type II secretion system protein</fullName>
    </submittedName>
</protein>
<dbReference type="SUPFAM" id="SSF54523">
    <property type="entry name" value="Pili subunits"/>
    <property type="match status" value="1"/>
</dbReference>
<gene>
    <name evidence="1" type="ORF">HYR64_01725</name>
</gene>